<name>G4YQE6_PHYSP</name>
<organism evidence="2 3">
    <name type="scientific">Phytophthora sojae (strain P6497)</name>
    <name type="common">Soybean stem and root rot agent</name>
    <name type="synonym">Phytophthora megasperma f. sp. glycines</name>
    <dbReference type="NCBI Taxonomy" id="1094619"/>
    <lineage>
        <taxon>Eukaryota</taxon>
        <taxon>Sar</taxon>
        <taxon>Stramenopiles</taxon>
        <taxon>Oomycota</taxon>
        <taxon>Peronosporomycetes</taxon>
        <taxon>Peronosporales</taxon>
        <taxon>Peronosporaceae</taxon>
        <taxon>Phytophthora</taxon>
    </lineage>
</organism>
<keyword evidence="3" id="KW-1185">Reference proteome</keyword>
<evidence type="ECO:0000313" key="3">
    <source>
        <dbReference type="Proteomes" id="UP000002640"/>
    </source>
</evidence>
<dbReference type="Gene3D" id="2.60.120.920">
    <property type="match status" value="1"/>
</dbReference>
<dbReference type="SMR" id="G4YQE6"/>
<dbReference type="InterPro" id="IPR003877">
    <property type="entry name" value="SPRY_dom"/>
</dbReference>
<dbReference type="Proteomes" id="UP000002640">
    <property type="component" value="Unassembled WGS sequence"/>
</dbReference>
<sequence>MLSPSLSSSLPSPTVPAMSSRLPHLNSFVVLTKKSSGRRLARRRGSIASSSCSTASNSSDDESEDAASDLDADDCCVAYESYAAVAKRSTQPALERAHSNLRWSDLQRSQDTAEVAGLLAALRLKRRHTRDGQALELAALELCFEFLSLPELQAAAHVCTAFHDVVTASEMLFTGLYSRQWRSKMLPETYVTLPYCDQLALCAARPADAAYELSTRSAVTHLPDGKYQVTNNSMLRNFDKGAVDSVRGAEKLPVLSCARALHKSISYFEVSLKGCGSVGLASISDAATRNAYGFGSGEHVGWKGVSYGYHGNDGDFVFNDGAKPYGGEWKAFGPSWGRASAQPGKQEEDQAPTFTVGCGLDADKHQVFFTLNGKMVGAAPTTVLPGDYAAAVSMHAFGDQAVINAGAAPFLFDIEGFCASS</sequence>
<evidence type="ECO:0000259" key="1">
    <source>
        <dbReference type="Pfam" id="PF00622"/>
    </source>
</evidence>
<evidence type="ECO:0000313" key="2">
    <source>
        <dbReference type="EMBL" id="EGZ29912.1"/>
    </source>
</evidence>
<dbReference type="SUPFAM" id="SSF49899">
    <property type="entry name" value="Concanavalin A-like lectins/glucanases"/>
    <property type="match status" value="1"/>
</dbReference>
<dbReference type="EMBL" id="JH159151">
    <property type="protein sequence ID" value="EGZ29912.1"/>
    <property type="molecule type" value="Genomic_DNA"/>
</dbReference>
<dbReference type="InParanoid" id="G4YQE6"/>
<dbReference type="STRING" id="1094619.G4YQE6"/>
<dbReference type="RefSeq" id="XP_009517187.1">
    <property type="nucleotide sequence ID" value="XM_009518892.1"/>
</dbReference>
<dbReference type="CDD" id="cd12885">
    <property type="entry name" value="SPRY_RanBP_like"/>
    <property type="match status" value="1"/>
</dbReference>
<proteinExistence type="predicted"/>
<dbReference type="GeneID" id="20649439"/>
<dbReference type="AlphaFoldDB" id="G4YQE6"/>
<dbReference type="InterPro" id="IPR013320">
    <property type="entry name" value="ConA-like_dom_sf"/>
</dbReference>
<dbReference type="InterPro" id="IPR044736">
    <property type="entry name" value="Gid1/RanBPM/SPLA_SPRY"/>
</dbReference>
<dbReference type="Pfam" id="PF00622">
    <property type="entry name" value="SPRY"/>
    <property type="match status" value="1"/>
</dbReference>
<dbReference type="InterPro" id="IPR043136">
    <property type="entry name" value="B30.2/SPRY_sf"/>
</dbReference>
<reference evidence="2 3" key="1">
    <citation type="journal article" date="2006" name="Science">
        <title>Phytophthora genome sequences uncover evolutionary origins and mechanisms of pathogenesis.</title>
        <authorList>
            <person name="Tyler B.M."/>
            <person name="Tripathy S."/>
            <person name="Zhang X."/>
            <person name="Dehal P."/>
            <person name="Jiang R.H."/>
            <person name="Aerts A."/>
            <person name="Arredondo F.D."/>
            <person name="Baxter L."/>
            <person name="Bensasson D."/>
            <person name="Beynon J.L."/>
            <person name="Chapman J."/>
            <person name="Damasceno C.M."/>
            <person name="Dorrance A.E."/>
            <person name="Dou D."/>
            <person name="Dickerman A.W."/>
            <person name="Dubchak I.L."/>
            <person name="Garbelotto M."/>
            <person name="Gijzen M."/>
            <person name="Gordon S.G."/>
            <person name="Govers F."/>
            <person name="Grunwald N.J."/>
            <person name="Huang W."/>
            <person name="Ivors K.L."/>
            <person name="Jones R.W."/>
            <person name="Kamoun S."/>
            <person name="Krampis K."/>
            <person name="Lamour K.H."/>
            <person name="Lee M.K."/>
            <person name="McDonald W.H."/>
            <person name="Medina M."/>
            <person name="Meijer H.J."/>
            <person name="Nordberg E.K."/>
            <person name="Maclean D.J."/>
            <person name="Ospina-Giraldo M.D."/>
            <person name="Morris P.F."/>
            <person name="Phuntumart V."/>
            <person name="Putnam N.H."/>
            <person name="Rash S."/>
            <person name="Rose J.K."/>
            <person name="Sakihama Y."/>
            <person name="Salamov A.A."/>
            <person name="Savidor A."/>
            <person name="Scheuring C.F."/>
            <person name="Smith B.M."/>
            <person name="Sobral B.W."/>
            <person name="Terry A."/>
            <person name="Torto-Alalibo T.A."/>
            <person name="Win J."/>
            <person name="Xu Z."/>
            <person name="Zhang H."/>
            <person name="Grigoriev I.V."/>
            <person name="Rokhsar D.S."/>
            <person name="Boore J.L."/>
        </authorList>
    </citation>
    <scope>NUCLEOTIDE SEQUENCE [LARGE SCALE GENOMIC DNA]</scope>
    <source>
        <strain evidence="2 3">P6497</strain>
    </source>
</reference>
<feature type="domain" description="SPRY" evidence="1">
    <location>
        <begin position="267"/>
        <end position="406"/>
    </location>
</feature>
<protein>
    <recommendedName>
        <fullName evidence="1">SPRY domain-containing protein</fullName>
    </recommendedName>
</protein>
<dbReference type="PANTHER" id="PTHR12864">
    <property type="entry name" value="RAN BINDING PROTEIN 9-RELATED"/>
    <property type="match status" value="1"/>
</dbReference>
<accession>G4YQE6</accession>
<dbReference type="OMA" id="YGYHGND"/>
<dbReference type="KEGG" id="psoj:PHYSODRAFT_353702"/>
<gene>
    <name evidence="2" type="ORF">PHYSODRAFT_353702</name>
</gene>
<dbReference type="InterPro" id="IPR050618">
    <property type="entry name" value="Ubq-SigPath_Reg"/>
</dbReference>